<evidence type="ECO:0000256" key="16">
    <source>
        <dbReference type="ARBA" id="ARBA00022771"/>
    </source>
</evidence>
<evidence type="ECO:0000256" key="21">
    <source>
        <dbReference type="ARBA" id="ARBA00023002"/>
    </source>
</evidence>
<evidence type="ECO:0000256" key="22">
    <source>
        <dbReference type="ARBA" id="ARBA00023268"/>
    </source>
</evidence>
<evidence type="ECO:0000256" key="9">
    <source>
        <dbReference type="ARBA" id="ARBA00017592"/>
    </source>
</evidence>
<evidence type="ECO:0000256" key="20">
    <source>
        <dbReference type="ARBA" id="ARBA00022857"/>
    </source>
</evidence>
<feature type="repeat" description="NHL" evidence="27">
    <location>
        <begin position="478"/>
        <end position="519"/>
    </location>
</feature>
<evidence type="ECO:0000256" key="15">
    <source>
        <dbReference type="ARBA" id="ARBA00022741"/>
    </source>
</evidence>
<feature type="repeat" description="NHL" evidence="27">
    <location>
        <begin position="571"/>
        <end position="614"/>
    </location>
</feature>
<evidence type="ECO:0000256" key="11">
    <source>
        <dbReference type="ARBA" id="ARBA00022563"/>
    </source>
</evidence>
<dbReference type="EC" id="1.5.1.5" evidence="8"/>
<keyword evidence="16 25" id="KW-0863">Zinc-finger</keyword>
<keyword evidence="18" id="KW-0862">Zinc</keyword>
<dbReference type="InterPro" id="IPR000559">
    <property type="entry name" value="Formate_THF_ligase"/>
</dbReference>
<dbReference type="InterPro" id="IPR020867">
    <property type="entry name" value="THF_DH/CycHdrlase_CS"/>
</dbReference>
<dbReference type="GO" id="GO:0005524">
    <property type="term" value="F:ATP binding"/>
    <property type="evidence" value="ECO:0007669"/>
    <property type="project" value="UniProtKB-KW"/>
</dbReference>
<dbReference type="InterPro" id="IPR014756">
    <property type="entry name" value="Ig_E-set"/>
</dbReference>
<evidence type="ECO:0000256" key="13">
    <source>
        <dbReference type="ARBA" id="ARBA00022723"/>
    </source>
</evidence>
<dbReference type="EMBL" id="LSMT01000602">
    <property type="protein sequence ID" value="PFX15855.1"/>
    <property type="molecule type" value="Genomic_DNA"/>
</dbReference>
<dbReference type="FunFam" id="2.120.10.30:FF:000037">
    <property type="entry name" value="Uncharacterized protein, isoform E"/>
    <property type="match status" value="1"/>
</dbReference>
<evidence type="ECO:0000259" key="29">
    <source>
        <dbReference type="PROSITE" id="PS50089"/>
    </source>
</evidence>
<keyword evidence="13" id="KW-0479">Metal-binding</keyword>
<dbReference type="PROSITE" id="PS00721">
    <property type="entry name" value="FTHFS_1"/>
    <property type="match status" value="1"/>
</dbReference>
<dbReference type="EC" id="6.3.4.3" evidence="6"/>
<dbReference type="Pfam" id="PF00763">
    <property type="entry name" value="THF_DHG_CYH"/>
    <property type="match status" value="2"/>
</dbReference>
<comment type="caution">
    <text evidence="31">The sequence shown here is derived from an EMBL/GenBank/DDBJ whole genome shotgun (WGS) entry which is preliminary data.</text>
</comment>
<evidence type="ECO:0000256" key="8">
    <source>
        <dbReference type="ARBA" id="ARBA00012859"/>
    </source>
</evidence>
<name>A0A2B4RHW4_STYPI</name>
<keyword evidence="20" id="KW-0521">NADP</keyword>
<dbReference type="Gene3D" id="3.10.410.10">
    <property type="entry name" value="Formyltetrahydrofolate synthetase, domain 3"/>
    <property type="match status" value="1"/>
</dbReference>
<dbReference type="InterPro" id="IPR011042">
    <property type="entry name" value="6-blade_b-propeller_TolB-like"/>
</dbReference>
<dbReference type="InterPro" id="IPR001258">
    <property type="entry name" value="NHL_repeat"/>
</dbReference>
<keyword evidence="12" id="KW-0436">Ligase</keyword>
<dbReference type="InterPro" id="IPR027417">
    <property type="entry name" value="P-loop_NTPase"/>
</dbReference>
<dbReference type="Gene3D" id="3.40.50.300">
    <property type="entry name" value="P-loop containing nucleotide triphosphate hydrolases"/>
    <property type="match status" value="2"/>
</dbReference>
<keyword evidence="15" id="KW-0547">Nucleotide-binding</keyword>
<dbReference type="GO" id="GO:0005829">
    <property type="term" value="C:cytosol"/>
    <property type="evidence" value="ECO:0007669"/>
    <property type="project" value="TreeGrafter"/>
</dbReference>
<dbReference type="SMART" id="SM00336">
    <property type="entry name" value="BBOX"/>
    <property type="match status" value="2"/>
</dbReference>
<evidence type="ECO:0000256" key="2">
    <source>
        <dbReference type="ARBA" id="ARBA00005559"/>
    </source>
</evidence>
<comment type="subunit">
    <text evidence="5">Homodimer.</text>
</comment>
<dbReference type="STRING" id="50429.A0A2B4RHW4"/>
<evidence type="ECO:0000313" key="32">
    <source>
        <dbReference type="Proteomes" id="UP000225706"/>
    </source>
</evidence>
<evidence type="ECO:0000256" key="7">
    <source>
        <dbReference type="ARBA" id="ARBA00012776"/>
    </source>
</evidence>
<dbReference type="Proteomes" id="UP000225706">
    <property type="component" value="Unassembled WGS sequence"/>
</dbReference>
<dbReference type="CDD" id="cd01080">
    <property type="entry name" value="NAD_bind_m-THF_DH_Cyclohyd"/>
    <property type="match status" value="1"/>
</dbReference>
<dbReference type="Gene3D" id="3.40.50.10860">
    <property type="entry name" value="Leucine Dehydrogenase, chain A, domain 1"/>
    <property type="match status" value="3"/>
</dbReference>
<gene>
    <name evidence="31" type="primary">Mthfd1</name>
    <name evidence="31" type="ORF">AWC38_SpisGene19901</name>
</gene>
<evidence type="ECO:0000256" key="14">
    <source>
        <dbReference type="ARBA" id="ARBA00022737"/>
    </source>
</evidence>
<dbReference type="PROSITE" id="PS50119">
    <property type="entry name" value="ZF_BBOX"/>
    <property type="match status" value="2"/>
</dbReference>
<evidence type="ECO:0000256" key="17">
    <source>
        <dbReference type="ARBA" id="ARBA00022801"/>
    </source>
</evidence>
<keyword evidence="11" id="KW-0554">One-carbon metabolism</keyword>
<dbReference type="InterPro" id="IPR000672">
    <property type="entry name" value="THF_DH/CycHdrlase"/>
</dbReference>
<evidence type="ECO:0000256" key="27">
    <source>
        <dbReference type="PROSITE-ProRule" id="PRU00504"/>
    </source>
</evidence>
<proteinExistence type="inferred from homology"/>
<feature type="domain" description="B box-type" evidence="30">
    <location>
        <begin position="153"/>
        <end position="196"/>
    </location>
</feature>
<feature type="repeat" description="NHL" evidence="27">
    <location>
        <begin position="660"/>
        <end position="703"/>
    </location>
</feature>
<comment type="similarity">
    <text evidence="3">In the C-terminal section; belongs to the formate--tetrahydrofolate ligase family.</text>
</comment>
<reference evidence="32" key="1">
    <citation type="journal article" date="2017" name="bioRxiv">
        <title>Comparative analysis of the genomes of Stylophora pistillata and Acropora digitifera provides evidence for extensive differences between species of corals.</title>
        <authorList>
            <person name="Voolstra C.R."/>
            <person name="Li Y."/>
            <person name="Liew Y.J."/>
            <person name="Baumgarten S."/>
            <person name="Zoccola D."/>
            <person name="Flot J.-F."/>
            <person name="Tambutte S."/>
            <person name="Allemand D."/>
            <person name="Aranda M."/>
        </authorList>
    </citation>
    <scope>NUCLEOTIDE SEQUENCE [LARGE SCALE GENOMIC DNA]</scope>
</reference>
<dbReference type="Pfam" id="PF01436">
    <property type="entry name" value="NHL"/>
    <property type="match status" value="3"/>
</dbReference>
<feature type="domain" description="B box-type" evidence="30">
    <location>
        <begin position="93"/>
        <end position="140"/>
    </location>
</feature>
<dbReference type="SMART" id="SM00184">
    <property type="entry name" value="RING"/>
    <property type="match status" value="1"/>
</dbReference>
<dbReference type="InterPro" id="IPR000315">
    <property type="entry name" value="Znf_B-box"/>
</dbReference>
<dbReference type="GO" id="GO:0004329">
    <property type="term" value="F:formate-tetrahydrofolate ligase activity"/>
    <property type="evidence" value="ECO:0007669"/>
    <property type="project" value="UniProtKB-EC"/>
</dbReference>
<accession>A0A2B4RHW4</accession>
<keyword evidence="19" id="KW-0067">ATP-binding</keyword>
<evidence type="ECO:0000256" key="19">
    <source>
        <dbReference type="ARBA" id="ARBA00022840"/>
    </source>
</evidence>
<keyword evidence="28" id="KW-0175">Coiled coil</keyword>
<evidence type="ECO:0000256" key="6">
    <source>
        <dbReference type="ARBA" id="ARBA00012295"/>
    </source>
</evidence>
<dbReference type="UniPathway" id="UPA00193"/>
<feature type="coiled-coil region" evidence="28">
    <location>
        <begin position="232"/>
        <end position="303"/>
    </location>
</feature>
<evidence type="ECO:0000259" key="30">
    <source>
        <dbReference type="PROSITE" id="PS50119"/>
    </source>
</evidence>
<dbReference type="SUPFAM" id="SSF57845">
    <property type="entry name" value="B-box zinc-binding domain"/>
    <property type="match status" value="1"/>
</dbReference>
<comment type="pathway">
    <text evidence="1">One-carbon metabolism; tetrahydrofolate interconversion.</text>
</comment>
<feature type="non-terminal residue" evidence="31">
    <location>
        <position position="1610"/>
    </location>
</feature>
<dbReference type="SMART" id="SM00557">
    <property type="entry name" value="IG_FLMN"/>
    <property type="match status" value="1"/>
</dbReference>
<dbReference type="Gene3D" id="3.30.1510.10">
    <property type="entry name" value="Domain 2, N(10)-formyltetrahydrofolate synthetase"/>
    <property type="match status" value="1"/>
</dbReference>
<evidence type="ECO:0000256" key="28">
    <source>
        <dbReference type="SAM" id="Coils"/>
    </source>
</evidence>
<evidence type="ECO:0000256" key="5">
    <source>
        <dbReference type="ARBA" id="ARBA00011738"/>
    </source>
</evidence>
<evidence type="ECO:0000256" key="12">
    <source>
        <dbReference type="ARBA" id="ARBA00022598"/>
    </source>
</evidence>
<evidence type="ECO:0000313" key="31">
    <source>
        <dbReference type="EMBL" id="PFX15855.1"/>
    </source>
</evidence>
<sequence>MDVKTLLDNLREEVSCPVCTSIYTEPKHLPCLHSFCLQCLKQWHRTSHGHETIRCPNCQAVSRVPDSGDLKDLPTRFYLNGLIDVLAIKECQTSQVRCENCEKRSCESSYCFQCCVFWCEECVIGHNIMKSNKDHRVMALKEFQNKDFEDVLKRPLYCSKPRHEKEELKYFCTKCESPVCQICATMSHSGHTLEHIEEKAERQKIETKSFLDAQRRNLQKKMNSLGQLDEYYAQLVRQRDDMKESVQGLVNKLIATIEAKKQNIFAAVENETKNTLDHLTMQKAEIERQIKILESSLEKAEKLLIQSTNVEIVQLKKPIETIFQAVIQSQPVDVDPERVPNLIFAENPKFLSTVNTEEIGTLRMTLQAKAFHSVAEGKGLGKAIVNREAHFTLTTRNVEGGQCYNEHDHVTVEILDGEGRQCATEVRMNDNKNGVYQISYSPNCQGECKVVVKVNGEHVCGSPFAVLVKLFQYKTILSFGNKGSSQGMLKFPWGIAVNAQNEIAVTDCENNRVQIFDSEGYYLRSFGKKGSKAGEFYCPMGIVFDNNGNILVSDNNNHRVQIFNGEGELLGSIPGKGSSVDRQFLIPCGLSGDSDGNIIVTDSGNKLIMIFSPVGKFLMRLGGKGSFIHPVHCVQSGRYLLVSDPGEHCIKVFDKNGNFQYKFGRKGTGDGEFNGPGCLSVNRLGHVIVCDTNNNRIQFFELDGTFVGKFGTKGSSLGEIRSPNAIAVLNSGRIVVVDQAYNRFVSSANSEIRQKLKEDVAAVKEENAGFKPGLAIVQIGDRSDSTVYIKSKVKAAEEIGMLARHVKLPRTCTQADVLKAVDELNKDSTIHGIIVQLPPDSENPVDPAICTNAVAPEKDVDGTAGMFYCSTKPKYFELCSVSVVWFKVLKAVDELNKDSTIHGIIVQLPPDSENPVDPAICTNAVTPEKDVDGLHDINAGKLSRGELDDCIVPCTPRGCLELIKKSGISYGRSSQVAQCYGDNMSFKNIRFARCGMSLVGDWIKQGAVVVDCGINVIPDETKKSGRRLLGDVDFQGAKKRASWITPVPGGVGPMTVAMLMNNTVDSAKRALQKQKLADQFILQGGPWDIRYLPLNLQRPVPSDIDISKHQAPKKIFELAKETTILDHEIELYGNKKAKVSLDVLERLKDQLNGKYVVVAGMTPTPFGEGKSTTTIGVAQAMGAHLKKNCFACIRQPSQGPTFGIKGGAAGGGYSQVIPMEERLGIDKTDPNELTPEEISKFARLSIDPDTITFQRVIDTNDRFLRKITIGQSATEKNFTRQTQFDITVASEIMAILALTTDLSDMRKRLGSIVVASNKIGEPVTADDLGVGGALTVLMKDTIKPNLMQTLEGTPVFVHAGPFANIAHGNSSILADRIALKLVGPNGFVFTESGFGADIGMEKFFNIKCRYSGLTPHCAIIVGTVRALKMHGGGPKVVAGKPLPSEYTTENFDLVKSGMVNLAKQIENARFFGVHAIVAVNRFPSDTDAEISLVIQLAKEAGAYDAVLTRRICLTIKSFSSKGAMCLAEAVLRAVEEPVDFKFLYDLQLPIEDKMRIIAQKIYGADDIELLREAQKKVERYKKQGFNDLPICMAKTHLSLSHEPELKGCPK</sequence>
<dbReference type="GO" id="GO:0004488">
    <property type="term" value="F:methylenetetrahydrofolate dehydrogenase (NADP+) activity"/>
    <property type="evidence" value="ECO:0007669"/>
    <property type="project" value="UniProtKB-EC"/>
</dbReference>
<evidence type="ECO:0000256" key="4">
    <source>
        <dbReference type="ARBA" id="ARBA00008518"/>
    </source>
</evidence>
<dbReference type="GO" id="GO:0008270">
    <property type="term" value="F:zinc ion binding"/>
    <property type="evidence" value="ECO:0007669"/>
    <property type="project" value="UniProtKB-KW"/>
</dbReference>
<feature type="repeat" description="NHL" evidence="27">
    <location>
        <begin position="523"/>
        <end position="566"/>
    </location>
</feature>
<dbReference type="Pfam" id="PF00643">
    <property type="entry name" value="zf-B_box"/>
    <property type="match status" value="1"/>
</dbReference>
<dbReference type="InterPro" id="IPR017868">
    <property type="entry name" value="Filamin/ABP280_repeat-like"/>
</dbReference>
<keyword evidence="22" id="KW-0511">Multifunctional enzyme</keyword>
<dbReference type="GO" id="GO:0035999">
    <property type="term" value="P:tetrahydrofolate interconversion"/>
    <property type="evidence" value="ECO:0007669"/>
    <property type="project" value="UniProtKB-UniPathway"/>
</dbReference>
<dbReference type="PROSITE" id="PS00518">
    <property type="entry name" value="ZF_RING_1"/>
    <property type="match status" value="1"/>
</dbReference>
<comment type="catalytic activity">
    <reaction evidence="24">
        <text>(6S)-5,6,7,8-tetrahydrofolate + formate + ATP = (6R)-10-formyltetrahydrofolate + ADP + phosphate</text>
        <dbReference type="Rhea" id="RHEA:20221"/>
        <dbReference type="ChEBI" id="CHEBI:15740"/>
        <dbReference type="ChEBI" id="CHEBI:30616"/>
        <dbReference type="ChEBI" id="CHEBI:43474"/>
        <dbReference type="ChEBI" id="CHEBI:57453"/>
        <dbReference type="ChEBI" id="CHEBI:195366"/>
        <dbReference type="ChEBI" id="CHEBI:456216"/>
        <dbReference type="EC" id="6.3.4.3"/>
    </reaction>
</comment>
<dbReference type="PROSITE" id="PS50089">
    <property type="entry name" value="ZF_RING_2"/>
    <property type="match status" value="1"/>
</dbReference>
<dbReference type="Gene3D" id="2.60.40.10">
    <property type="entry name" value="Immunoglobulins"/>
    <property type="match status" value="1"/>
</dbReference>
<evidence type="ECO:0000256" key="23">
    <source>
        <dbReference type="ARBA" id="ARBA00036357"/>
    </source>
</evidence>
<evidence type="ECO:0000256" key="18">
    <source>
        <dbReference type="ARBA" id="ARBA00022833"/>
    </source>
</evidence>
<dbReference type="Gene3D" id="2.120.10.30">
    <property type="entry name" value="TolB, C-terminal domain"/>
    <property type="match status" value="2"/>
</dbReference>
<feature type="repeat" description="Filamin" evidence="26">
    <location>
        <begin position="365"/>
        <end position="468"/>
    </location>
</feature>
<protein>
    <recommendedName>
        <fullName evidence="9">C-1-tetrahydrofolate synthase, cytoplasmic</fullName>
        <ecNumber evidence="8">1.5.1.5</ecNumber>
        <ecNumber evidence="7">3.5.4.9</ecNumber>
        <ecNumber evidence="6">6.3.4.3</ecNumber>
    </recommendedName>
</protein>
<dbReference type="Gene3D" id="3.30.40.10">
    <property type="entry name" value="Zinc/RING finger domain, C3HC4 (zinc finger)"/>
    <property type="match status" value="1"/>
</dbReference>
<dbReference type="InterPro" id="IPR020630">
    <property type="entry name" value="THF_DH/CycHdrlase_cat_dom"/>
</dbReference>
<dbReference type="CDD" id="cd00477">
    <property type="entry name" value="FTHFS"/>
    <property type="match status" value="1"/>
</dbReference>
<dbReference type="SUPFAM" id="SSF53223">
    <property type="entry name" value="Aminoacid dehydrogenase-like, N-terminal domain"/>
    <property type="match status" value="2"/>
</dbReference>
<evidence type="ECO:0000256" key="1">
    <source>
        <dbReference type="ARBA" id="ARBA00004777"/>
    </source>
</evidence>
<dbReference type="SUPFAM" id="SSF101898">
    <property type="entry name" value="NHL repeat"/>
    <property type="match status" value="1"/>
</dbReference>
<dbReference type="InterPro" id="IPR001841">
    <property type="entry name" value="Znf_RING"/>
</dbReference>
<evidence type="ECO:0000256" key="26">
    <source>
        <dbReference type="PROSITE-ProRule" id="PRU00087"/>
    </source>
</evidence>
<dbReference type="PANTHER" id="PTHR48099:SF5">
    <property type="entry name" value="C-1-TETRAHYDROFOLATE SYNTHASE, CYTOPLASMIC"/>
    <property type="match status" value="1"/>
</dbReference>
<dbReference type="FunFam" id="3.40.50.300:FF:001522">
    <property type="entry name" value="Probable MIS1-C1-tetrahydrofolate synthase, mitochondrial"/>
    <property type="match status" value="1"/>
</dbReference>
<comment type="similarity">
    <text evidence="2">In the N-terminal section; belongs to the tetrahydrofolate dehydrogenase/cyclohydrolase family.</text>
</comment>
<dbReference type="OrthoDB" id="252722at2759"/>
<dbReference type="Gene3D" id="3.40.50.720">
    <property type="entry name" value="NAD(P)-binding Rossmann-like Domain"/>
    <property type="match status" value="2"/>
</dbReference>
<dbReference type="InterPro" id="IPR046346">
    <property type="entry name" value="Aminoacid_DH-like_N_sf"/>
</dbReference>
<evidence type="ECO:0000256" key="24">
    <source>
        <dbReference type="ARBA" id="ARBA00049033"/>
    </source>
</evidence>
<dbReference type="SUPFAM" id="SSF51735">
    <property type="entry name" value="NAD(P)-binding Rossmann-fold domains"/>
    <property type="match status" value="1"/>
</dbReference>
<dbReference type="SUPFAM" id="SSF81296">
    <property type="entry name" value="E set domains"/>
    <property type="match status" value="1"/>
</dbReference>
<evidence type="ECO:0000256" key="10">
    <source>
        <dbReference type="ARBA" id="ARBA00022553"/>
    </source>
</evidence>
<keyword evidence="17" id="KW-0378">Hydrolase</keyword>
<dbReference type="InterPro" id="IPR013083">
    <property type="entry name" value="Znf_RING/FYVE/PHD"/>
</dbReference>
<feature type="domain" description="RING-type" evidence="29">
    <location>
        <begin position="16"/>
        <end position="59"/>
    </location>
</feature>
<dbReference type="SUPFAM" id="SSF52540">
    <property type="entry name" value="P-loop containing nucleoside triphosphate hydrolases"/>
    <property type="match status" value="1"/>
</dbReference>
<feature type="repeat" description="NHL" evidence="27">
    <location>
        <begin position="707"/>
        <end position="751"/>
    </location>
</feature>
<keyword evidence="32" id="KW-1185">Reference proteome</keyword>
<dbReference type="Pfam" id="PF13445">
    <property type="entry name" value="zf-RING_UBOX"/>
    <property type="match status" value="1"/>
</dbReference>
<dbReference type="InterPro" id="IPR036291">
    <property type="entry name" value="NAD(P)-bd_dom_sf"/>
</dbReference>
<organism evidence="31 32">
    <name type="scientific">Stylophora pistillata</name>
    <name type="common">Smooth cauliflower coral</name>
    <dbReference type="NCBI Taxonomy" id="50429"/>
    <lineage>
        <taxon>Eukaryota</taxon>
        <taxon>Metazoa</taxon>
        <taxon>Cnidaria</taxon>
        <taxon>Anthozoa</taxon>
        <taxon>Hexacorallia</taxon>
        <taxon>Scleractinia</taxon>
        <taxon>Astrocoeniina</taxon>
        <taxon>Pocilloporidae</taxon>
        <taxon>Stylophora</taxon>
    </lineage>
</organism>
<dbReference type="EC" id="3.5.4.9" evidence="7"/>
<dbReference type="PANTHER" id="PTHR48099">
    <property type="entry name" value="C-1-TETRAHYDROFOLATE SYNTHASE, CYTOPLASMIC-RELATED"/>
    <property type="match status" value="1"/>
</dbReference>
<dbReference type="Pfam" id="PF02882">
    <property type="entry name" value="THF_DHG_CYH_C"/>
    <property type="match status" value="1"/>
</dbReference>
<keyword evidence="10" id="KW-0597">Phosphoprotein</keyword>
<dbReference type="InterPro" id="IPR020631">
    <property type="entry name" value="THF_DH/CycHdrlase_NAD-bd_dom"/>
</dbReference>
<comment type="catalytic activity">
    <reaction evidence="23">
        <text>(6R)-5,10-methenyltetrahydrofolate + H2O = (6R)-10-formyltetrahydrofolate + H(+)</text>
        <dbReference type="Rhea" id="RHEA:23700"/>
        <dbReference type="ChEBI" id="CHEBI:15377"/>
        <dbReference type="ChEBI" id="CHEBI:15378"/>
        <dbReference type="ChEBI" id="CHEBI:57455"/>
        <dbReference type="ChEBI" id="CHEBI:195366"/>
        <dbReference type="EC" id="3.5.4.9"/>
    </reaction>
</comment>
<comment type="similarity">
    <text evidence="4">Belongs to the TRIM/RBCC family.</text>
</comment>
<dbReference type="InterPro" id="IPR020628">
    <property type="entry name" value="Formate_THF_ligase_CS"/>
</dbReference>
<dbReference type="PRINTS" id="PR00085">
    <property type="entry name" value="THFDHDRGNASE"/>
</dbReference>
<dbReference type="InterPro" id="IPR001298">
    <property type="entry name" value="Filamin/ABP280_rpt"/>
</dbReference>
<dbReference type="InterPro" id="IPR017907">
    <property type="entry name" value="Znf_RING_CS"/>
</dbReference>
<dbReference type="Gene3D" id="3.30.160.60">
    <property type="entry name" value="Classic Zinc Finger"/>
    <property type="match status" value="1"/>
</dbReference>
<keyword evidence="21" id="KW-0560">Oxidoreductase</keyword>
<dbReference type="SUPFAM" id="SSF57850">
    <property type="entry name" value="RING/U-box"/>
    <property type="match status" value="1"/>
</dbReference>
<dbReference type="Pfam" id="PF01268">
    <property type="entry name" value="FTHFS"/>
    <property type="match status" value="1"/>
</dbReference>
<keyword evidence="14" id="KW-0677">Repeat</keyword>
<dbReference type="InterPro" id="IPR013783">
    <property type="entry name" value="Ig-like_fold"/>
</dbReference>
<dbReference type="PROSITE" id="PS51125">
    <property type="entry name" value="NHL"/>
    <property type="match status" value="5"/>
</dbReference>
<dbReference type="GO" id="GO:0004477">
    <property type="term" value="F:methenyltetrahydrofolate cyclohydrolase activity"/>
    <property type="evidence" value="ECO:0007669"/>
    <property type="project" value="UniProtKB-EC"/>
</dbReference>
<dbReference type="Pfam" id="PF00630">
    <property type="entry name" value="Filamin"/>
    <property type="match status" value="1"/>
</dbReference>
<evidence type="ECO:0000256" key="25">
    <source>
        <dbReference type="PROSITE-ProRule" id="PRU00024"/>
    </source>
</evidence>
<dbReference type="FunFam" id="3.40.50.10860:FF:000005">
    <property type="entry name" value="C-1-tetrahydrofolate synthase, cytoplasmic, putative"/>
    <property type="match status" value="1"/>
</dbReference>
<evidence type="ECO:0000256" key="3">
    <source>
        <dbReference type="ARBA" id="ARBA00006985"/>
    </source>
</evidence>
<dbReference type="InterPro" id="IPR027370">
    <property type="entry name" value="Znf-RING_euk"/>
</dbReference>
<dbReference type="PROSITE" id="PS00767">
    <property type="entry name" value="THF_DHG_CYH_2"/>
    <property type="match status" value="1"/>
</dbReference>
<dbReference type="PROSITE" id="PS50194">
    <property type="entry name" value="FILAMIN_REPEAT"/>
    <property type="match status" value="1"/>
</dbReference>